<reference evidence="1 2" key="1">
    <citation type="submission" date="2024-04" db="EMBL/GenBank/DDBJ databases">
        <title>Tritrichomonas musculus Genome.</title>
        <authorList>
            <person name="Alves-Ferreira E."/>
            <person name="Grigg M."/>
            <person name="Lorenzi H."/>
            <person name="Galac M."/>
        </authorList>
    </citation>
    <scope>NUCLEOTIDE SEQUENCE [LARGE SCALE GENOMIC DNA]</scope>
    <source>
        <strain evidence="1 2">EAF2021</strain>
    </source>
</reference>
<dbReference type="Proteomes" id="UP001470230">
    <property type="component" value="Unassembled WGS sequence"/>
</dbReference>
<gene>
    <name evidence="1" type="ORF">M9Y10_011480</name>
</gene>
<evidence type="ECO:0000313" key="2">
    <source>
        <dbReference type="Proteomes" id="UP001470230"/>
    </source>
</evidence>
<organism evidence="1 2">
    <name type="scientific">Tritrichomonas musculus</name>
    <dbReference type="NCBI Taxonomy" id="1915356"/>
    <lineage>
        <taxon>Eukaryota</taxon>
        <taxon>Metamonada</taxon>
        <taxon>Parabasalia</taxon>
        <taxon>Tritrichomonadida</taxon>
        <taxon>Tritrichomonadidae</taxon>
        <taxon>Tritrichomonas</taxon>
    </lineage>
</organism>
<comment type="caution">
    <text evidence="1">The sequence shown here is derived from an EMBL/GenBank/DDBJ whole genome shotgun (WGS) entry which is preliminary data.</text>
</comment>
<accession>A0ABR2IKA3</accession>
<protein>
    <submittedName>
        <fullName evidence="1">Uncharacterized protein</fullName>
    </submittedName>
</protein>
<evidence type="ECO:0000313" key="1">
    <source>
        <dbReference type="EMBL" id="KAK8863790.1"/>
    </source>
</evidence>
<name>A0ABR2IKA3_9EUKA</name>
<proteinExistence type="predicted"/>
<keyword evidence="2" id="KW-1185">Reference proteome</keyword>
<dbReference type="EMBL" id="JAPFFF010000017">
    <property type="protein sequence ID" value="KAK8863790.1"/>
    <property type="molecule type" value="Genomic_DNA"/>
</dbReference>
<sequence length="126" mass="14811">MNETAIFEVLRFSVHSKKENMLRERDILDMIKTLSILVKNGLSVNDQRNQQNDHSTALQNYLTRIDSVDTRVIDFMFSHGFDPNIVVSNRPVETVADRIWDLRLPTEIHDFIQKRLLELGYKPKKK</sequence>